<evidence type="ECO:0000259" key="1">
    <source>
        <dbReference type="Pfam" id="PF07171"/>
    </source>
</evidence>
<feature type="domain" description="Microcystin LR degradation protein MlrC N-terminal" evidence="2">
    <location>
        <begin position="11"/>
        <end position="300"/>
    </location>
</feature>
<evidence type="ECO:0000313" key="4">
    <source>
        <dbReference type="Proteomes" id="UP000194161"/>
    </source>
</evidence>
<dbReference type="RefSeq" id="WP_086077597.1">
    <property type="nucleotide sequence ID" value="NZ_CP021111.1"/>
</dbReference>
<dbReference type="KEGG" id="bgm:CAL15_05140"/>
<dbReference type="InterPro" id="IPR015995">
    <property type="entry name" value="MlrC_N"/>
</dbReference>
<evidence type="ECO:0000313" key="3">
    <source>
        <dbReference type="EMBL" id="ARP93824.1"/>
    </source>
</evidence>
<dbReference type="Pfam" id="PF07364">
    <property type="entry name" value="DUF1485"/>
    <property type="match status" value="1"/>
</dbReference>
<protein>
    <submittedName>
        <fullName evidence="3">Microcystin degradation protein MlrC</fullName>
    </submittedName>
</protein>
<proteinExistence type="predicted"/>
<dbReference type="AlphaFoldDB" id="A0A1W6ZAG6"/>
<dbReference type="Pfam" id="PF07171">
    <property type="entry name" value="MlrC_C"/>
    <property type="match status" value="1"/>
</dbReference>
<dbReference type="EMBL" id="CP021111">
    <property type="protein sequence ID" value="ARP93824.1"/>
    <property type="molecule type" value="Genomic_DNA"/>
</dbReference>
<dbReference type="InterPro" id="IPR010799">
    <property type="entry name" value="MlrC_C"/>
</dbReference>
<accession>A0A1W6ZAG6</accession>
<feature type="domain" description="Microcystin LR degradation protein MlrC C-terminal" evidence="1">
    <location>
        <begin position="323"/>
        <end position="487"/>
    </location>
</feature>
<dbReference type="Proteomes" id="UP000194161">
    <property type="component" value="Chromosome"/>
</dbReference>
<gene>
    <name evidence="3" type="ORF">CAL15_05140</name>
</gene>
<keyword evidence="4" id="KW-1185">Reference proteome</keyword>
<organism evidence="3 4">
    <name type="scientific">Bordetella genomosp. 13</name>
    <dbReference type="NCBI Taxonomy" id="463040"/>
    <lineage>
        <taxon>Bacteria</taxon>
        <taxon>Pseudomonadati</taxon>
        <taxon>Pseudomonadota</taxon>
        <taxon>Betaproteobacteria</taxon>
        <taxon>Burkholderiales</taxon>
        <taxon>Alcaligenaceae</taxon>
        <taxon>Bordetella</taxon>
    </lineage>
</organism>
<dbReference type="STRING" id="463040.CAL15_05140"/>
<sequence>MTFAPPPQPPRVAFAAFNTESVSFLPVPCTLQDFENVALRGQAIVDQLRGTNTVAGGIIEVCESRAVRLVPIVHTLLGALGPATDEAVEFYTEEICAALAAQAGELDGVLLYLHGACAAPSYPDVERHIIERARQAVGPGLPIVVTLDYHGNVDAGTLAHATAAFAYHKSPHIDMGDTGRRAALCLCRTIAGEIRPRMAVAKPGVLVPSIFSATSLEPLAGLIAQAREREAAHQRYLDISIMAGFSYADAHNTGFAVLCVLDGPIDEASEIAQQVADGIRARRRALYRPIQVLSVQQAMDRVASGPPAASRPYVLLEHADRMNDSTYVLAAVLERRMQKVAVPFLLDPAAAQAAFEAGEGSTVTLRLGAHSSPQAGPPLTVTAQVERAGPISYRVTGNYQRGMPVDLGMTALLRIDGVWISVVSRFAFAVDGDPFYLFGQRPEDFDVIVLRSKTHFRDFYEPIAREIFIVDTPDHGPADLTLLDYRRLDRRGVYPFEDTDPA</sequence>
<name>A0A1W6ZAG6_9BORD</name>
<dbReference type="OrthoDB" id="5288421at2"/>
<reference evidence="3 4" key="1">
    <citation type="submission" date="2017-05" db="EMBL/GenBank/DDBJ databases">
        <title>Complete and WGS of Bordetella genogroups.</title>
        <authorList>
            <person name="Spilker T."/>
            <person name="LiPuma J."/>
        </authorList>
    </citation>
    <scope>NUCLEOTIDE SEQUENCE [LARGE SCALE GENOMIC DNA]</scope>
    <source>
        <strain evidence="3 4">AU7206</strain>
    </source>
</reference>
<evidence type="ECO:0000259" key="2">
    <source>
        <dbReference type="Pfam" id="PF07364"/>
    </source>
</evidence>